<sequence length="163" mass="19150">MNFDITKLHVLLQSFYLSYDAWVKRGAPDSDIFSRDCGLCANLYDWCNVNHLSGYRDDLLDMLHDDFEKAGLDKRLPFNQTSPYSREMFKNTCHENKERLQWVQDNIDFFKKEQGALRNKYETLSDVAKMVVYAWASADSKQLEASMDKSVPVLRDVLFKREE</sequence>
<dbReference type="OrthoDB" id="39946at10239"/>
<dbReference type="EMBL" id="KM190144">
    <property type="protein sequence ID" value="AII27671.1"/>
    <property type="molecule type" value="Genomic_DNA"/>
</dbReference>
<name>A0A076G621_9CAUD</name>
<organism evidence="1 2">
    <name type="scientific">Escherichia phage Av-05</name>
    <dbReference type="NCBI Taxonomy" id="1527519"/>
    <lineage>
        <taxon>Viruses</taxon>
        <taxon>Duplodnaviria</taxon>
        <taxon>Heunggongvirae</taxon>
        <taxon>Uroviricota</taxon>
        <taxon>Caudoviricetes</taxon>
        <taxon>Vequintavirinae</taxon>
        <taxon>Avunavirus</taxon>
        <taxon>Avunavirus Av05</taxon>
    </lineage>
</organism>
<dbReference type="RefSeq" id="YP_009111202.1">
    <property type="nucleotide sequence ID" value="NC_025830.1"/>
</dbReference>
<gene>
    <name evidence="1" type="ORF">Av05_00128</name>
</gene>
<protein>
    <submittedName>
        <fullName evidence="1">Uncharacterized protein</fullName>
    </submittedName>
</protein>
<proteinExistence type="predicted"/>
<dbReference type="GeneID" id="22475469"/>
<accession>A0A076G621</accession>
<keyword evidence="2" id="KW-1185">Reference proteome</keyword>
<dbReference type="Proteomes" id="UP000028961">
    <property type="component" value="Segment"/>
</dbReference>
<evidence type="ECO:0000313" key="1">
    <source>
        <dbReference type="EMBL" id="AII27671.1"/>
    </source>
</evidence>
<dbReference type="KEGG" id="vg:22475469"/>
<evidence type="ECO:0000313" key="2">
    <source>
        <dbReference type="Proteomes" id="UP000028961"/>
    </source>
</evidence>
<reference evidence="1 2" key="1">
    <citation type="journal article" date="2015" name="Genome Announc.">
        <title>Genomic Analysis of Broad-Host-Range Enterobacteriophage Av-05.</title>
        <authorList>
            <person name="Amarillas L."/>
            <person name="Lopez-Cuevas O."/>
            <person name="Leon-Felix J."/>
            <person name="Castro-Del Campo N."/>
            <person name="Gerba C.P."/>
            <person name="Chaidez C."/>
        </authorList>
    </citation>
    <scope>NUCLEOTIDE SEQUENCE [LARGE SCALE GENOMIC DNA]</scope>
</reference>